<dbReference type="PANTHER" id="PTHR11062:SF281">
    <property type="entry name" value="EXOSTOSIN-LIKE 2"/>
    <property type="match status" value="1"/>
</dbReference>
<dbReference type="EMBL" id="JWZX01002426">
    <property type="protein sequence ID" value="KOO29371.1"/>
    <property type="molecule type" value="Genomic_DNA"/>
</dbReference>
<proteinExistence type="inferred from homology"/>
<evidence type="ECO:0000259" key="2">
    <source>
        <dbReference type="Pfam" id="PF03016"/>
    </source>
</evidence>
<reference evidence="4" key="1">
    <citation type="journal article" date="2015" name="PLoS Genet.">
        <title>Genome Sequence and Transcriptome Analyses of Chrysochromulina tobin: Metabolic Tools for Enhanced Algal Fitness in the Prominent Order Prymnesiales (Haptophyceae).</title>
        <authorList>
            <person name="Hovde B.T."/>
            <person name="Deodato C.R."/>
            <person name="Hunsperger H.M."/>
            <person name="Ryken S.A."/>
            <person name="Yost W."/>
            <person name="Jha R.K."/>
            <person name="Patterson J."/>
            <person name="Monnat R.J. Jr."/>
            <person name="Barlow S.B."/>
            <person name="Starkenburg S.R."/>
            <person name="Cattolico R.A."/>
        </authorList>
    </citation>
    <scope>NUCLEOTIDE SEQUENCE</scope>
    <source>
        <strain evidence="4">CCMP291</strain>
    </source>
</reference>
<dbReference type="InterPro" id="IPR040911">
    <property type="entry name" value="Exostosin_GT47"/>
</dbReference>
<evidence type="ECO:0000313" key="4">
    <source>
        <dbReference type="Proteomes" id="UP000037460"/>
    </source>
</evidence>
<organism evidence="3 4">
    <name type="scientific">Chrysochromulina tobinii</name>
    <dbReference type="NCBI Taxonomy" id="1460289"/>
    <lineage>
        <taxon>Eukaryota</taxon>
        <taxon>Haptista</taxon>
        <taxon>Haptophyta</taxon>
        <taxon>Prymnesiophyceae</taxon>
        <taxon>Prymnesiales</taxon>
        <taxon>Chrysochromulinaceae</taxon>
        <taxon>Chrysochromulina</taxon>
    </lineage>
</organism>
<gene>
    <name evidence="3" type="ORF">Ctob_013869</name>
</gene>
<name>A0A0M0JRX8_9EUKA</name>
<evidence type="ECO:0000256" key="1">
    <source>
        <dbReference type="ARBA" id="ARBA00010271"/>
    </source>
</evidence>
<dbReference type="OrthoDB" id="1924787at2759"/>
<dbReference type="Pfam" id="PF03016">
    <property type="entry name" value="Exostosin_GT47"/>
    <property type="match status" value="1"/>
</dbReference>
<evidence type="ECO:0000313" key="3">
    <source>
        <dbReference type="EMBL" id="KOO29371.1"/>
    </source>
</evidence>
<keyword evidence="4" id="KW-1185">Reference proteome</keyword>
<dbReference type="AlphaFoldDB" id="A0A0M0JRX8"/>
<dbReference type="Proteomes" id="UP000037460">
    <property type="component" value="Unassembled WGS sequence"/>
</dbReference>
<protein>
    <submittedName>
        <fullName evidence="3">Exostosin family protein</fullName>
    </submittedName>
</protein>
<accession>A0A0M0JRX8</accession>
<comment type="caution">
    <text evidence="3">The sequence shown here is derived from an EMBL/GenBank/DDBJ whole genome shotgun (WGS) entry which is preliminary data.</text>
</comment>
<dbReference type="GO" id="GO:0016757">
    <property type="term" value="F:glycosyltransferase activity"/>
    <property type="evidence" value="ECO:0007669"/>
    <property type="project" value="InterPro"/>
</dbReference>
<sequence>MNVLALKAEYDWRVQVPGRKFDYRMPPLLHDALVVSKHRTSSPEEADLFYVPTWDFHGSWGNPEVYYRAHRYISSAFPFWNASGGADHVWALARDAAACATPWGSMLEELKSSILLSNWGGVTGLSGRVEERCFRPGWDLVLPGALTQRVVAKSPHWGTDSQIADGHARRTTRLFFSGALCWKISTIARDMRALAAKCERSFSEPGFLSRYSFGLRYRIFEKFRTAPGFRFYASDFSPSMPAGGFRLDDEILRSQFCLCPSGTGWGMRVFHVLVLGCVPVITQHDGENPPVAQAFDPEVLHWDEFSVIVRREQIDTLPALLASVNLTAKQAALRQVWTQLIWRGSLEEPLRSRLPGPDAFEVTMAALRARLGLKAW</sequence>
<dbReference type="PANTHER" id="PTHR11062">
    <property type="entry name" value="EXOSTOSIN HEPARAN SULFATE GLYCOSYLTRANSFERASE -RELATED"/>
    <property type="match status" value="1"/>
</dbReference>
<dbReference type="InterPro" id="IPR004263">
    <property type="entry name" value="Exostosin"/>
</dbReference>
<comment type="similarity">
    <text evidence="1">Belongs to the glycosyltransferase 47 family.</text>
</comment>
<feature type="domain" description="Exostosin GT47" evidence="2">
    <location>
        <begin position="29"/>
        <end position="323"/>
    </location>
</feature>